<dbReference type="PANTHER" id="PTHR43775:SF37">
    <property type="entry name" value="SI:DKEY-61P9.11"/>
    <property type="match status" value="1"/>
</dbReference>
<dbReference type="CDD" id="cd00833">
    <property type="entry name" value="PKS"/>
    <property type="match status" value="1"/>
</dbReference>
<evidence type="ECO:0000259" key="5">
    <source>
        <dbReference type="PROSITE" id="PS52004"/>
    </source>
</evidence>
<dbReference type="Gene3D" id="1.10.1240.100">
    <property type="match status" value="1"/>
</dbReference>
<keyword evidence="7" id="KW-1185">Reference proteome</keyword>
<dbReference type="PROSITE" id="PS52004">
    <property type="entry name" value="KS3_2"/>
    <property type="match status" value="1"/>
</dbReference>
<proteinExistence type="predicted"/>
<dbReference type="PROSITE" id="PS50075">
    <property type="entry name" value="CARRIER"/>
    <property type="match status" value="1"/>
</dbReference>
<dbReference type="Pfam" id="PF02801">
    <property type="entry name" value="Ketoacyl-synt_C"/>
    <property type="match status" value="1"/>
</dbReference>
<evidence type="ECO:0000313" key="6">
    <source>
        <dbReference type="EMBL" id="GAA2460547.1"/>
    </source>
</evidence>
<dbReference type="InterPro" id="IPR050091">
    <property type="entry name" value="PKS_NRPS_Biosynth_Enz"/>
</dbReference>
<keyword evidence="1" id="KW-0596">Phosphopantetheine</keyword>
<dbReference type="InterPro" id="IPR014030">
    <property type="entry name" value="Ketoacyl_synth_N"/>
</dbReference>
<dbReference type="InterPro" id="IPR020841">
    <property type="entry name" value="PKS_Beta-ketoAc_synthase_dom"/>
</dbReference>
<gene>
    <name evidence="6" type="ORF">GCM10010405_51140</name>
</gene>
<protein>
    <recommendedName>
        <fullName evidence="8">Carrier domain-containing protein</fullName>
    </recommendedName>
</protein>
<feature type="domain" description="Carrier" evidence="4">
    <location>
        <begin position="769"/>
        <end position="844"/>
    </location>
</feature>
<dbReference type="InterPro" id="IPR009081">
    <property type="entry name" value="PP-bd_ACP"/>
</dbReference>
<dbReference type="Proteomes" id="UP001501638">
    <property type="component" value="Unassembled WGS sequence"/>
</dbReference>
<dbReference type="InterPro" id="IPR032821">
    <property type="entry name" value="PKS_assoc"/>
</dbReference>
<dbReference type="InterPro" id="IPR020615">
    <property type="entry name" value="Thiolase_acyl_enz_int_AS"/>
</dbReference>
<dbReference type="InterPro" id="IPR029058">
    <property type="entry name" value="AB_hydrolase_fold"/>
</dbReference>
<dbReference type="SUPFAM" id="SSF47336">
    <property type="entry name" value="ACP-like"/>
    <property type="match status" value="1"/>
</dbReference>
<evidence type="ECO:0000256" key="1">
    <source>
        <dbReference type="ARBA" id="ARBA00022450"/>
    </source>
</evidence>
<comment type="caution">
    <text evidence="6">The sequence shown here is derived from an EMBL/GenBank/DDBJ whole genome shotgun (WGS) entry which is preliminary data.</text>
</comment>
<dbReference type="Gene3D" id="3.40.50.1820">
    <property type="entry name" value="alpha/beta hydrolase"/>
    <property type="match status" value="1"/>
</dbReference>
<reference evidence="7" key="1">
    <citation type="journal article" date="2019" name="Int. J. Syst. Evol. Microbiol.">
        <title>The Global Catalogue of Microorganisms (GCM) 10K type strain sequencing project: providing services to taxonomists for standard genome sequencing and annotation.</title>
        <authorList>
            <consortium name="The Broad Institute Genomics Platform"/>
            <consortium name="The Broad Institute Genome Sequencing Center for Infectious Disease"/>
            <person name="Wu L."/>
            <person name="Ma J."/>
        </authorList>
    </citation>
    <scope>NUCLEOTIDE SEQUENCE [LARGE SCALE GENOMIC DNA]</scope>
    <source>
        <strain evidence="7">JCM 6305</strain>
    </source>
</reference>
<dbReference type="SUPFAM" id="SSF53901">
    <property type="entry name" value="Thiolase-like"/>
    <property type="match status" value="1"/>
</dbReference>
<dbReference type="PROSITE" id="PS51257">
    <property type="entry name" value="PROKAR_LIPOPROTEIN"/>
    <property type="match status" value="1"/>
</dbReference>
<dbReference type="EMBL" id="BAAASZ010000035">
    <property type="protein sequence ID" value="GAA2460547.1"/>
    <property type="molecule type" value="Genomic_DNA"/>
</dbReference>
<name>A0ABP5XMP0_9ACTN</name>
<dbReference type="SMART" id="SM00825">
    <property type="entry name" value="PKS_KS"/>
    <property type="match status" value="1"/>
</dbReference>
<dbReference type="Pfam" id="PF16197">
    <property type="entry name" value="KAsynt_C_assoc"/>
    <property type="match status" value="1"/>
</dbReference>
<evidence type="ECO:0000259" key="4">
    <source>
        <dbReference type="PROSITE" id="PS50075"/>
    </source>
</evidence>
<evidence type="ECO:0000313" key="7">
    <source>
        <dbReference type="Proteomes" id="UP001501638"/>
    </source>
</evidence>
<evidence type="ECO:0008006" key="8">
    <source>
        <dbReference type="Google" id="ProtNLM"/>
    </source>
</evidence>
<dbReference type="Gene3D" id="3.30.70.3290">
    <property type="match status" value="1"/>
</dbReference>
<dbReference type="InterPro" id="IPR014031">
    <property type="entry name" value="Ketoacyl_synth_C"/>
</dbReference>
<evidence type="ECO:0000256" key="3">
    <source>
        <dbReference type="ARBA" id="ARBA00022679"/>
    </source>
</evidence>
<feature type="domain" description="Ketosynthase family 3 (KS3)" evidence="5">
    <location>
        <begin position="10"/>
        <end position="430"/>
    </location>
</feature>
<dbReference type="Pfam" id="PF00109">
    <property type="entry name" value="ketoacyl-synt"/>
    <property type="match status" value="1"/>
</dbReference>
<dbReference type="Gene3D" id="3.40.47.10">
    <property type="match status" value="1"/>
</dbReference>
<accession>A0ABP5XMP0</accession>
<dbReference type="Pfam" id="PF00550">
    <property type="entry name" value="PP-binding"/>
    <property type="match status" value="1"/>
</dbReference>
<evidence type="ECO:0000256" key="2">
    <source>
        <dbReference type="ARBA" id="ARBA00022553"/>
    </source>
</evidence>
<keyword evidence="2" id="KW-0597">Phosphoprotein</keyword>
<keyword evidence="3" id="KW-0808">Transferase</keyword>
<dbReference type="InterPro" id="IPR036736">
    <property type="entry name" value="ACP-like_sf"/>
</dbReference>
<dbReference type="PROSITE" id="PS00098">
    <property type="entry name" value="THIOLASE_1"/>
    <property type="match status" value="1"/>
</dbReference>
<dbReference type="PANTHER" id="PTHR43775">
    <property type="entry name" value="FATTY ACID SYNTHASE"/>
    <property type="match status" value="1"/>
</dbReference>
<dbReference type="InterPro" id="IPR016039">
    <property type="entry name" value="Thiolase-like"/>
</dbReference>
<sequence length="866" mass="91256">MIRMTLLQEQQPIAVVGMACRFPGARNVQEYWERLCQGESSIVRPSEDVLRSMGVPEEVLSDERYVPAAGLLEDMDLFDPGYFGISPGEAENMDPQHRIFLQEAVHALEHAGIADPGRRPRIGVFCGTGENRYAELLERPDDAARAHRHMIDTPAALPLRVSYHLDLNGPSVFVSSLCSTSLTAVHLARRSLLAGDCDVALAGAVSLQLPRHHGYRAVDGGVASATGELRPFDAAADGTLPGSGVGIVVLKRLGDVHDRDVVHAVIRGSALNNDGANKQSFAAPSVDGQREVIVAALADAGVDPTTIGFVEAHGTGTPLGDPIEMAALKEARARLGVSSPCAIGAVKSSVGHLDTAAGMAGLIKTVIAVREGVVPAMAGHVELSPAIDLDGTGLFVNTRTQPWPQTAVPRRAAVTALGVGGTNAHVILEAPSTDTSGEAVPAVDLPEVFPVSAHSAASFERLCTELAHAVAGGPDLPAASIAATLQHRRGHRRLRRAWVYESAGEFAEALGSAPRPAVPGELVLHVDLEREGRFSSDPALGALLPGLAEEQPDGGGSDGLESRLRTACRALEWLRDLGVRPHALSTTGAGVYAAAAHAGGLPVDVARRCVRLHELAFAAVRDHGDLDAAEQILQSLEQELSAAALEPLTCEVRPVDIDRPLRAGTPLTAVRLVDVTRSALLDGFDEQGRTEAVDVLGALGSARRWLSLVAHCWELGAEVAWERLHPGTPARPVDLPLYPFDEQRYWAAGGAPVPAPETAPAAEAVEGVKAPDDVLPVLSGIWEEVLGVSGVKPDDSFFALGGHSLVASQVMVRIRDRLGVRISLGGLLEAETLSGMSALVEHERSSAAVFETLTEDIDDTMGTIEL</sequence>
<organism evidence="6 7">
    <name type="scientific">Streptomyces macrosporus</name>
    <dbReference type="NCBI Taxonomy" id="44032"/>
    <lineage>
        <taxon>Bacteria</taxon>
        <taxon>Bacillati</taxon>
        <taxon>Actinomycetota</taxon>
        <taxon>Actinomycetes</taxon>
        <taxon>Kitasatosporales</taxon>
        <taxon>Streptomycetaceae</taxon>
        <taxon>Streptomyces</taxon>
    </lineage>
</organism>